<sequence length="87" mass="9820">MKTIDIKDVIDIPDEYYSVTQPKLHISDEVKKCMDKQDLSVDKLASNIGMEHSQVISVTSGMNYNIETLLKVLDGLDIEIALQPKKK</sequence>
<feature type="domain" description="HTH cro/C1-type" evidence="1">
    <location>
        <begin position="30"/>
        <end position="83"/>
    </location>
</feature>
<dbReference type="Proteomes" id="UP000076482">
    <property type="component" value="Unassembled WGS sequence"/>
</dbReference>
<dbReference type="EMBL" id="LJKE01000104">
    <property type="protein sequence ID" value="KZD55687.1"/>
    <property type="molecule type" value="Genomic_DNA"/>
</dbReference>
<organism evidence="2 3">
    <name type="scientific">Bacillus cereus</name>
    <dbReference type="NCBI Taxonomy" id="1396"/>
    <lineage>
        <taxon>Bacteria</taxon>
        <taxon>Bacillati</taxon>
        <taxon>Bacillota</taxon>
        <taxon>Bacilli</taxon>
        <taxon>Bacillales</taxon>
        <taxon>Bacillaceae</taxon>
        <taxon>Bacillus</taxon>
        <taxon>Bacillus cereus group</taxon>
    </lineage>
</organism>
<evidence type="ECO:0000259" key="1">
    <source>
        <dbReference type="PROSITE" id="PS50943"/>
    </source>
</evidence>
<comment type="caution">
    <text evidence="2">The sequence shown here is derived from an EMBL/GenBank/DDBJ whole genome shotgun (WGS) entry which is preliminary data.</text>
</comment>
<gene>
    <name evidence="2" type="ORF">B4088_5432</name>
</gene>
<protein>
    <recommendedName>
        <fullName evidence="1">HTH cro/C1-type domain-containing protein</fullName>
    </recommendedName>
</protein>
<proteinExistence type="predicted"/>
<reference evidence="2 3" key="1">
    <citation type="submission" date="2015-09" db="EMBL/GenBank/DDBJ databases">
        <title>Bacillus cereus food isolates.</title>
        <authorList>
            <person name="Boekhorst J."/>
        </authorList>
    </citation>
    <scope>NUCLEOTIDE SEQUENCE [LARGE SCALE GENOMIC DNA]</scope>
    <source>
        <strain evidence="2 3">B4088</strain>
    </source>
</reference>
<dbReference type="AlphaFoldDB" id="A0A164LD71"/>
<name>A0A164LD71_BACCE</name>
<dbReference type="Gene3D" id="1.10.260.40">
    <property type="entry name" value="lambda repressor-like DNA-binding domains"/>
    <property type="match status" value="1"/>
</dbReference>
<dbReference type="PROSITE" id="PS50943">
    <property type="entry name" value="HTH_CROC1"/>
    <property type="match status" value="1"/>
</dbReference>
<evidence type="ECO:0000313" key="2">
    <source>
        <dbReference type="EMBL" id="KZD55687.1"/>
    </source>
</evidence>
<dbReference type="InterPro" id="IPR001387">
    <property type="entry name" value="Cro/C1-type_HTH"/>
</dbReference>
<accession>A0A164LD71</accession>
<dbReference type="RefSeq" id="WP_063262948.1">
    <property type="nucleotide sequence ID" value="NZ_LJKE01000104.1"/>
</dbReference>
<dbReference type="SUPFAM" id="SSF47413">
    <property type="entry name" value="lambda repressor-like DNA-binding domains"/>
    <property type="match status" value="1"/>
</dbReference>
<evidence type="ECO:0000313" key="3">
    <source>
        <dbReference type="Proteomes" id="UP000076482"/>
    </source>
</evidence>
<dbReference type="PATRIC" id="fig|1396.535.peg.6001"/>
<dbReference type="GO" id="GO:0003677">
    <property type="term" value="F:DNA binding"/>
    <property type="evidence" value="ECO:0007669"/>
    <property type="project" value="InterPro"/>
</dbReference>
<dbReference type="InterPro" id="IPR010982">
    <property type="entry name" value="Lambda_DNA-bd_dom_sf"/>
</dbReference>